<keyword evidence="3" id="KW-0540">Nuclease</keyword>
<sequence>MDLLSNKISFFVTKSNNEHHIICASDSTCCIELYTGCNYYSFLIDTGASISAIKHKHVLSCNVPIHKETLTINGIGGTLEAIGYVWLSLNTCNDSTGHLFKHKFYVFHDLPCTANAILGQDFLLQQKAVLDLNSSTISFSDCSGENIILPLKLRKEKKNHGYTLPPRSESIHYIETDLKEECLVCTSEVQKGIFLASTLVKPTNGFIPILILNTNENEVRLDSIQPILHKISEYELCSFNKCEKINADRVKKLFKLLNLTGLNSEEQVSIENICAKYSDIFLLPGDKLTTTNIYKHHIYLKPNVDPVYSKPYRLPYSQKTEINNQLNNMLKEGIIEPCQSEWSSPILLVPKKVDSSGNKKWRLVIDYRKLNNSIQDDKFPLPNISEILDSLSGSMYFTSLDLSNSYYQCDLDLDSRKYTAFCSGQYQVIQKDNKSIKCTASNSGQYQMTRMPMGLKTSPNAFSKMMTIAMTGLAYEKCLVYLDDLIVFGKSLEHHNKNLIDVFSRMRQVNLKLNPLKCNFLKKEILYLGHVISSEGVLPDPQKLKY</sequence>
<evidence type="ECO:0000259" key="7">
    <source>
        <dbReference type="PROSITE" id="PS50878"/>
    </source>
</evidence>
<keyword evidence="1" id="KW-0808">Transferase</keyword>
<comment type="caution">
    <text evidence="8">The sequence shown here is derived from an EMBL/GenBank/DDBJ whole genome shotgun (WGS) entry which is preliminary data.</text>
</comment>
<evidence type="ECO:0000256" key="1">
    <source>
        <dbReference type="ARBA" id="ARBA00022679"/>
    </source>
</evidence>
<feature type="domain" description="Peptidase A2" evidence="6">
    <location>
        <begin position="40"/>
        <end position="122"/>
    </location>
</feature>
<evidence type="ECO:0000256" key="5">
    <source>
        <dbReference type="ARBA" id="ARBA00022801"/>
    </source>
</evidence>
<dbReference type="SUPFAM" id="SSF56672">
    <property type="entry name" value="DNA/RNA polymerases"/>
    <property type="match status" value="1"/>
</dbReference>
<evidence type="ECO:0008006" key="10">
    <source>
        <dbReference type="Google" id="ProtNLM"/>
    </source>
</evidence>
<dbReference type="EMBL" id="JAHIBW010000019">
    <property type="protein sequence ID" value="KAG7301772.1"/>
    <property type="molecule type" value="Genomic_DNA"/>
</dbReference>
<protein>
    <recommendedName>
        <fullName evidence="10">Reverse transcriptase</fullName>
    </recommendedName>
</protein>
<dbReference type="Gene3D" id="2.40.70.10">
    <property type="entry name" value="Acid Proteases"/>
    <property type="match status" value="1"/>
</dbReference>
<evidence type="ECO:0000259" key="6">
    <source>
        <dbReference type="PROSITE" id="PS50175"/>
    </source>
</evidence>
<keyword evidence="2" id="KW-0548">Nucleotidyltransferase</keyword>
<dbReference type="Proteomes" id="UP000823941">
    <property type="component" value="Chromosome 19"/>
</dbReference>
<dbReference type="InterPro" id="IPR043502">
    <property type="entry name" value="DNA/RNA_pol_sf"/>
</dbReference>
<feature type="domain" description="Reverse transcriptase" evidence="7">
    <location>
        <begin position="330"/>
        <end position="532"/>
    </location>
</feature>
<dbReference type="InterPro" id="IPR001995">
    <property type="entry name" value="Peptidase_A2_cat"/>
</dbReference>
<dbReference type="InterPro" id="IPR021109">
    <property type="entry name" value="Peptidase_aspartic_dom_sf"/>
</dbReference>
<dbReference type="InterPro" id="IPR001969">
    <property type="entry name" value="Aspartic_peptidase_AS"/>
</dbReference>
<dbReference type="PROSITE" id="PS50175">
    <property type="entry name" value="ASP_PROT_RETROV"/>
    <property type="match status" value="1"/>
</dbReference>
<keyword evidence="4" id="KW-0255">Endonuclease</keyword>
<evidence type="ECO:0000256" key="4">
    <source>
        <dbReference type="ARBA" id="ARBA00022759"/>
    </source>
</evidence>
<dbReference type="PANTHER" id="PTHR37984">
    <property type="entry name" value="PROTEIN CBG26694"/>
    <property type="match status" value="1"/>
</dbReference>
<dbReference type="PROSITE" id="PS50878">
    <property type="entry name" value="RT_POL"/>
    <property type="match status" value="1"/>
</dbReference>
<keyword evidence="9" id="KW-1185">Reference proteome</keyword>
<dbReference type="CDD" id="cd00303">
    <property type="entry name" value="retropepsin_like"/>
    <property type="match status" value="1"/>
</dbReference>
<name>A0ABQ7Q962_PLUXY</name>
<gene>
    <name evidence="8" type="ORF">JYU34_014789</name>
</gene>
<reference evidence="8 9" key="1">
    <citation type="submission" date="2021-06" db="EMBL/GenBank/DDBJ databases">
        <title>A haploid diamondback moth (Plutella xylostella L.) genome assembly resolves 31 chromosomes and identifies a diamide resistance mutation.</title>
        <authorList>
            <person name="Ward C.M."/>
            <person name="Perry K.D."/>
            <person name="Baker G."/>
            <person name="Powis K."/>
            <person name="Heckel D.G."/>
            <person name="Baxter S.W."/>
        </authorList>
    </citation>
    <scope>NUCLEOTIDE SEQUENCE [LARGE SCALE GENOMIC DNA]</scope>
    <source>
        <strain evidence="8 9">LV</strain>
        <tissue evidence="8">Single pupa</tissue>
    </source>
</reference>
<evidence type="ECO:0000256" key="2">
    <source>
        <dbReference type="ARBA" id="ARBA00022695"/>
    </source>
</evidence>
<dbReference type="InterPro" id="IPR050951">
    <property type="entry name" value="Retrovirus_Pol_polyprotein"/>
</dbReference>
<dbReference type="Pfam" id="PF00077">
    <property type="entry name" value="RVP"/>
    <property type="match status" value="1"/>
</dbReference>
<evidence type="ECO:0000313" key="9">
    <source>
        <dbReference type="Proteomes" id="UP000823941"/>
    </source>
</evidence>
<proteinExistence type="predicted"/>
<organism evidence="8 9">
    <name type="scientific">Plutella xylostella</name>
    <name type="common">Diamondback moth</name>
    <name type="synonym">Plutella maculipennis</name>
    <dbReference type="NCBI Taxonomy" id="51655"/>
    <lineage>
        <taxon>Eukaryota</taxon>
        <taxon>Metazoa</taxon>
        <taxon>Ecdysozoa</taxon>
        <taxon>Arthropoda</taxon>
        <taxon>Hexapoda</taxon>
        <taxon>Insecta</taxon>
        <taxon>Pterygota</taxon>
        <taxon>Neoptera</taxon>
        <taxon>Endopterygota</taxon>
        <taxon>Lepidoptera</taxon>
        <taxon>Glossata</taxon>
        <taxon>Ditrysia</taxon>
        <taxon>Yponomeutoidea</taxon>
        <taxon>Plutellidae</taxon>
        <taxon>Plutella</taxon>
    </lineage>
</organism>
<keyword evidence="5" id="KW-0378">Hydrolase</keyword>
<dbReference type="SUPFAM" id="SSF50630">
    <property type="entry name" value="Acid proteases"/>
    <property type="match status" value="1"/>
</dbReference>
<accession>A0ABQ7Q962</accession>
<evidence type="ECO:0000313" key="8">
    <source>
        <dbReference type="EMBL" id="KAG7301772.1"/>
    </source>
</evidence>
<dbReference type="InterPro" id="IPR000477">
    <property type="entry name" value="RT_dom"/>
</dbReference>
<dbReference type="InterPro" id="IPR018061">
    <property type="entry name" value="Retropepsins"/>
</dbReference>
<dbReference type="Gene3D" id="3.10.10.10">
    <property type="entry name" value="HIV Type 1 Reverse Transcriptase, subunit A, domain 1"/>
    <property type="match status" value="1"/>
</dbReference>
<dbReference type="Pfam" id="PF00078">
    <property type="entry name" value="RVT_1"/>
    <property type="match status" value="1"/>
</dbReference>
<dbReference type="InterPro" id="IPR043128">
    <property type="entry name" value="Rev_trsase/Diguanyl_cyclase"/>
</dbReference>
<dbReference type="PANTHER" id="PTHR37984:SF5">
    <property type="entry name" value="PROTEIN NYNRIN-LIKE"/>
    <property type="match status" value="1"/>
</dbReference>
<dbReference type="CDD" id="cd01647">
    <property type="entry name" value="RT_LTR"/>
    <property type="match status" value="1"/>
</dbReference>
<dbReference type="Gene3D" id="3.30.70.270">
    <property type="match status" value="1"/>
</dbReference>
<evidence type="ECO:0000256" key="3">
    <source>
        <dbReference type="ARBA" id="ARBA00022722"/>
    </source>
</evidence>
<dbReference type="PROSITE" id="PS00141">
    <property type="entry name" value="ASP_PROTEASE"/>
    <property type="match status" value="1"/>
</dbReference>